<dbReference type="Gene3D" id="1.10.730.10">
    <property type="entry name" value="Isoleucyl-tRNA Synthetase, Domain 1"/>
    <property type="match status" value="1"/>
</dbReference>
<dbReference type="EC" id="6.1.1.9" evidence="12"/>
<keyword evidence="17" id="KW-1185">Reference proteome</keyword>
<dbReference type="CDD" id="cd00817">
    <property type="entry name" value="ValRS_core"/>
    <property type="match status" value="1"/>
</dbReference>
<dbReference type="OrthoDB" id="9810365at2"/>
<dbReference type="InterPro" id="IPR019499">
    <property type="entry name" value="Val-tRNA_synth_tRNA-bd"/>
</dbReference>
<dbReference type="Proteomes" id="UP000198744">
    <property type="component" value="Unassembled WGS sequence"/>
</dbReference>
<evidence type="ECO:0000313" key="16">
    <source>
        <dbReference type="EMBL" id="SEM56071.1"/>
    </source>
</evidence>
<dbReference type="SUPFAM" id="SSF50677">
    <property type="entry name" value="ValRS/IleRS/LeuRS editing domain"/>
    <property type="match status" value="1"/>
</dbReference>
<keyword evidence="8 12" id="KW-0175">Coiled coil</keyword>
<dbReference type="GO" id="GO:0006438">
    <property type="term" value="P:valyl-tRNA aminoacylation"/>
    <property type="evidence" value="ECO:0007669"/>
    <property type="project" value="UniProtKB-UniRule"/>
</dbReference>
<evidence type="ECO:0000259" key="13">
    <source>
        <dbReference type="Pfam" id="PF00133"/>
    </source>
</evidence>
<comment type="similarity">
    <text evidence="11 12">Belongs to the class-I aminoacyl-tRNA synthetase family. ValS type 1 subfamily.</text>
</comment>
<name>A0A1H7ZCV9_9BACT</name>
<dbReference type="CDD" id="cd07962">
    <property type="entry name" value="Anticodon_Ia_Val"/>
    <property type="match status" value="1"/>
</dbReference>
<dbReference type="STRING" id="43775.SAMN04489760_12226"/>
<dbReference type="InterPro" id="IPR009080">
    <property type="entry name" value="tRNAsynth_Ia_anticodon-bd"/>
</dbReference>
<evidence type="ECO:0000256" key="9">
    <source>
        <dbReference type="ARBA" id="ARBA00023146"/>
    </source>
</evidence>
<comment type="subunit">
    <text evidence="2 12">Monomer.</text>
</comment>
<dbReference type="AlphaFoldDB" id="A0A1H7ZCV9"/>
<feature type="coiled-coil region" evidence="12">
    <location>
        <begin position="815"/>
        <end position="870"/>
    </location>
</feature>
<dbReference type="InterPro" id="IPR013155">
    <property type="entry name" value="M/V/L/I-tRNA-synth_anticd-bd"/>
</dbReference>
<comment type="subcellular location">
    <subcellularLocation>
        <location evidence="1 12">Cytoplasm</location>
    </subcellularLocation>
</comment>
<dbReference type="FunFam" id="3.90.740.10:FF:000005">
    <property type="entry name" value="Valine--tRNA ligase, mitochondrial"/>
    <property type="match status" value="1"/>
</dbReference>
<evidence type="ECO:0000256" key="10">
    <source>
        <dbReference type="ARBA" id="ARBA00047552"/>
    </source>
</evidence>
<organism evidence="16 17">
    <name type="scientific">Syntrophus gentianae</name>
    <dbReference type="NCBI Taxonomy" id="43775"/>
    <lineage>
        <taxon>Bacteria</taxon>
        <taxon>Pseudomonadati</taxon>
        <taxon>Thermodesulfobacteriota</taxon>
        <taxon>Syntrophia</taxon>
        <taxon>Syntrophales</taxon>
        <taxon>Syntrophaceae</taxon>
        <taxon>Syntrophus</taxon>
    </lineage>
</organism>
<feature type="short sequence motif" description="'KMSKS' region" evidence="12">
    <location>
        <begin position="526"/>
        <end position="530"/>
    </location>
</feature>
<dbReference type="GO" id="GO:0004832">
    <property type="term" value="F:valine-tRNA ligase activity"/>
    <property type="evidence" value="ECO:0007669"/>
    <property type="project" value="UniProtKB-UniRule"/>
</dbReference>
<dbReference type="RefSeq" id="WP_093884164.1">
    <property type="nucleotide sequence ID" value="NZ_FOBS01000022.1"/>
</dbReference>
<accession>A0A1H7ZCV9</accession>
<dbReference type="FunFam" id="3.40.50.620:FF:000032">
    <property type="entry name" value="Valine--tRNA ligase"/>
    <property type="match status" value="1"/>
</dbReference>
<dbReference type="GO" id="GO:0002161">
    <property type="term" value="F:aminoacyl-tRNA deacylase activity"/>
    <property type="evidence" value="ECO:0007669"/>
    <property type="project" value="InterPro"/>
</dbReference>
<keyword evidence="5 12" id="KW-0547">Nucleotide-binding</keyword>
<keyword evidence="4 12" id="KW-0436">Ligase</keyword>
<dbReference type="Gene3D" id="1.10.287.380">
    <property type="entry name" value="Valyl-tRNA synthetase, C-terminal domain"/>
    <property type="match status" value="1"/>
</dbReference>
<dbReference type="EMBL" id="FOBS01000022">
    <property type="protein sequence ID" value="SEM56071.1"/>
    <property type="molecule type" value="Genomic_DNA"/>
</dbReference>
<comment type="catalytic activity">
    <reaction evidence="10 12">
        <text>tRNA(Val) + L-valine + ATP = L-valyl-tRNA(Val) + AMP + diphosphate</text>
        <dbReference type="Rhea" id="RHEA:10704"/>
        <dbReference type="Rhea" id="RHEA-COMP:9672"/>
        <dbReference type="Rhea" id="RHEA-COMP:9708"/>
        <dbReference type="ChEBI" id="CHEBI:30616"/>
        <dbReference type="ChEBI" id="CHEBI:33019"/>
        <dbReference type="ChEBI" id="CHEBI:57762"/>
        <dbReference type="ChEBI" id="CHEBI:78442"/>
        <dbReference type="ChEBI" id="CHEBI:78537"/>
        <dbReference type="ChEBI" id="CHEBI:456215"/>
        <dbReference type="EC" id="6.1.1.9"/>
    </reaction>
</comment>
<dbReference type="FunFam" id="1.10.287.380:FF:000001">
    <property type="entry name" value="Valine--tRNA ligase"/>
    <property type="match status" value="1"/>
</dbReference>
<keyword evidence="7 12" id="KW-0648">Protein biosynthesis</keyword>
<dbReference type="InterPro" id="IPR010978">
    <property type="entry name" value="tRNA-bd_arm"/>
</dbReference>
<dbReference type="Pfam" id="PF08264">
    <property type="entry name" value="Anticodon_1"/>
    <property type="match status" value="1"/>
</dbReference>
<keyword evidence="9 12" id="KW-0030">Aminoacyl-tRNA synthetase</keyword>
<evidence type="ECO:0000256" key="4">
    <source>
        <dbReference type="ARBA" id="ARBA00022598"/>
    </source>
</evidence>
<evidence type="ECO:0000256" key="3">
    <source>
        <dbReference type="ARBA" id="ARBA00022490"/>
    </source>
</evidence>
<feature type="binding site" evidence="12">
    <location>
        <position position="529"/>
    </location>
    <ligand>
        <name>ATP</name>
        <dbReference type="ChEBI" id="CHEBI:30616"/>
    </ligand>
</feature>
<dbReference type="HAMAP" id="MF_02004">
    <property type="entry name" value="Val_tRNA_synth_type1"/>
    <property type="match status" value="1"/>
</dbReference>
<dbReference type="NCBIfam" id="NF004349">
    <property type="entry name" value="PRK05729.1"/>
    <property type="match status" value="1"/>
</dbReference>
<feature type="domain" description="Aminoacyl-tRNA synthetase class Ia" evidence="13">
    <location>
        <begin position="19"/>
        <end position="566"/>
    </location>
</feature>
<dbReference type="SUPFAM" id="SSF46589">
    <property type="entry name" value="tRNA-binding arm"/>
    <property type="match status" value="1"/>
</dbReference>
<evidence type="ECO:0000256" key="5">
    <source>
        <dbReference type="ARBA" id="ARBA00022741"/>
    </source>
</evidence>
<dbReference type="Pfam" id="PF10458">
    <property type="entry name" value="Val_tRNA-synt_C"/>
    <property type="match status" value="1"/>
</dbReference>
<reference evidence="16 17" key="1">
    <citation type="submission" date="2016-10" db="EMBL/GenBank/DDBJ databases">
        <authorList>
            <person name="de Groot N.N."/>
        </authorList>
    </citation>
    <scope>NUCLEOTIDE SEQUENCE [LARGE SCALE GENOMIC DNA]</scope>
    <source>
        <strain evidence="16 17">DSM 8423</strain>
    </source>
</reference>
<comment type="domain">
    <text evidence="12">ValRS has two distinct active sites: one for aminoacylation and one for editing. The misactivated threonine is translocated from the active site to the editing site.</text>
</comment>
<sequence length="887" mass="101077">MDKGSLNKAYEPQEVEERWYQYWLDSGFFHAEDEGEKPPFAIVIPPPNVTGILHMGHALNNTLQDVIVRFKRMQGYNALWMPGMDHAGIATQNVVEQELAREGLTRHDLGREKFIERVWEWKAKFGGVIINQLKRLGCSCDWDRQRFTMDEGLSRAVREVFVRLYNEDLIYQGDYIVNWCPRCHTAISDLEVEYKEEAGSLWNIRYPLADGGGEIIVATTRPETMLGDTAVAVHPDDVRYKDLVGKDVILPLVNRRIPIIADDYVTMEFGSGAVKITPSSDPADFAMAERHSLEIINIMDGSAAINENGGPYQGQDRYECRKNVVADLEKQGYLVGVEPYMHNVGQCYRCKTDIEPAVSKQWFVKIKPLAKSAISAVVKGKTRIVPPMWEATYYEWMNNIRDWCISRQIWWGHRIPVWYCDSCGKMIVSTEDPDACPDCGNASLRQEEDVLDTWFSSALWPFTTLGWPDSTPALKTFYPTSLLITGFDILFFWVARMMMMGKYIMHDVPFRDVYLHALVRDEKGEKMSKSKGNSIDPLDMIDKYGTDAFRFTLAAFSAQGRDVRMSEERIEGYKFFVNKIWNAARFSLMNLEDYPVEGAAGGTMQKSLKDRWILSRLQRATGEVIRSLNEYRFNDAAAAVYSFFWHEFCDWYLELAKPTLYGKETPAERLAAQSTLKEVLQGGLKLLHPFMPFVTEEIWQKLSQDGTSIMVSSFPVVNEGLVDEEAEREMALVMEVVTSIRNIRGEMGIAPSKKLRVILSAPQEKDKALMTAAQSNILNLAGLTELDIQGDMEEPKGVATGVVGSMRVFVLLEGLINIAEEKARLEKEMAKVEKDLAQVSRKLANRDFQEKAAEAVIRKEEEKHKVLREKHLLLKAAFKKFQIMEEG</sequence>
<dbReference type="Pfam" id="PF00133">
    <property type="entry name" value="tRNA-synt_1"/>
    <property type="match status" value="1"/>
</dbReference>
<evidence type="ECO:0000256" key="11">
    <source>
        <dbReference type="ARBA" id="ARBA00060830"/>
    </source>
</evidence>
<evidence type="ECO:0000259" key="15">
    <source>
        <dbReference type="Pfam" id="PF10458"/>
    </source>
</evidence>
<evidence type="ECO:0000256" key="1">
    <source>
        <dbReference type="ARBA" id="ARBA00004496"/>
    </source>
</evidence>
<evidence type="ECO:0000256" key="2">
    <source>
        <dbReference type="ARBA" id="ARBA00011245"/>
    </source>
</evidence>
<dbReference type="InterPro" id="IPR001412">
    <property type="entry name" value="aa-tRNA-synth_I_CS"/>
</dbReference>
<evidence type="ECO:0000259" key="14">
    <source>
        <dbReference type="Pfam" id="PF08264"/>
    </source>
</evidence>
<dbReference type="InterPro" id="IPR002300">
    <property type="entry name" value="aa-tRNA-synth_Ia"/>
</dbReference>
<dbReference type="InterPro" id="IPR002303">
    <property type="entry name" value="Valyl-tRNA_ligase"/>
</dbReference>
<dbReference type="PANTHER" id="PTHR11946:SF93">
    <property type="entry name" value="VALINE--TRNA LIGASE, CHLOROPLASTIC_MITOCHONDRIAL 2"/>
    <property type="match status" value="1"/>
</dbReference>
<evidence type="ECO:0000256" key="6">
    <source>
        <dbReference type="ARBA" id="ARBA00022840"/>
    </source>
</evidence>
<evidence type="ECO:0000256" key="12">
    <source>
        <dbReference type="HAMAP-Rule" id="MF_02004"/>
    </source>
</evidence>
<protein>
    <recommendedName>
        <fullName evidence="12">Valine--tRNA ligase</fullName>
        <ecNumber evidence="12">6.1.1.9</ecNumber>
    </recommendedName>
    <alternativeName>
        <fullName evidence="12">Valyl-tRNA synthetase</fullName>
        <shortName evidence="12">ValRS</shortName>
    </alternativeName>
</protein>
<dbReference type="SUPFAM" id="SSF52374">
    <property type="entry name" value="Nucleotidylyl transferase"/>
    <property type="match status" value="1"/>
</dbReference>
<dbReference type="Gene3D" id="3.40.50.620">
    <property type="entry name" value="HUPs"/>
    <property type="match status" value="2"/>
</dbReference>
<dbReference type="NCBIfam" id="TIGR00422">
    <property type="entry name" value="valS"/>
    <property type="match status" value="1"/>
</dbReference>
<dbReference type="GO" id="GO:0005524">
    <property type="term" value="F:ATP binding"/>
    <property type="evidence" value="ECO:0007669"/>
    <property type="project" value="UniProtKB-UniRule"/>
</dbReference>
<comment type="domain">
    <text evidence="12">The C-terminal coiled-coil domain is crucial for aminoacylation activity.</text>
</comment>
<feature type="domain" description="Methionyl/Valyl/Leucyl/Isoleucyl-tRNA synthetase anticodon-binding" evidence="14">
    <location>
        <begin position="610"/>
        <end position="758"/>
    </location>
</feature>
<keyword evidence="6 12" id="KW-0067">ATP-binding</keyword>
<feature type="short sequence motif" description="'HIGH' region" evidence="12">
    <location>
        <begin position="47"/>
        <end position="57"/>
    </location>
</feature>
<dbReference type="GO" id="GO:0005829">
    <property type="term" value="C:cytosol"/>
    <property type="evidence" value="ECO:0007669"/>
    <property type="project" value="TreeGrafter"/>
</dbReference>
<evidence type="ECO:0000256" key="8">
    <source>
        <dbReference type="ARBA" id="ARBA00023054"/>
    </source>
</evidence>
<dbReference type="InterPro" id="IPR014729">
    <property type="entry name" value="Rossmann-like_a/b/a_fold"/>
</dbReference>
<comment type="function">
    <text evidence="12">Catalyzes the attachment of valine to tRNA(Val). As ValRS can inadvertently accommodate and process structurally similar amino acids such as threonine, to avoid such errors, it has a 'posttransfer' editing activity that hydrolyzes mischarged Thr-tRNA(Val) in a tRNA-dependent manner.</text>
</comment>
<feature type="domain" description="Valyl-tRNA synthetase tRNA-binding arm" evidence="15">
    <location>
        <begin position="817"/>
        <end position="880"/>
    </location>
</feature>
<dbReference type="SUPFAM" id="SSF47323">
    <property type="entry name" value="Anticodon-binding domain of a subclass of class I aminoacyl-tRNA synthetases"/>
    <property type="match status" value="1"/>
</dbReference>
<dbReference type="InterPro" id="IPR037118">
    <property type="entry name" value="Val-tRNA_synth_C_sf"/>
</dbReference>
<dbReference type="PRINTS" id="PR00986">
    <property type="entry name" value="TRNASYNTHVAL"/>
</dbReference>
<dbReference type="Gene3D" id="3.90.740.10">
    <property type="entry name" value="Valyl/Leucyl/Isoleucyl-tRNA synthetase, editing domain"/>
    <property type="match status" value="1"/>
</dbReference>
<dbReference type="PROSITE" id="PS00178">
    <property type="entry name" value="AA_TRNA_LIGASE_I"/>
    <property type="match status" value="1"/>
</dbReference>
<proteinExistence type="inferred from homology"/>
<evidence type="ECO:0000256" key="7">
    <source>
        <dbReference type="ARBA" id="ARBA00022917"/>
    </source>
</evidence>
<keyword evidence="3 12" id="KW-0963">Cytoplasm</keyword>
<dbReference type="FunFam" id="3.40.50.620:FF:000098">
    <property type="entry name" value="Valine--tRNA ligase"/>
    <property type="match status" value="1"/>
</dbReference>
<evidence type="ECO:0000313" key="17">
    <source>
        <dbReference type="Proteomes" id="UP000198744"/>
    </source>
</evidence>
<dbReference type="PANTHER" id="PTHR11946">
    <property type="entry name" value="VALYL-TRNA SYNTHETASES"/>
    <property type="match status" value="1"/>
</dbReference>
<dbReference type="FunFam" id="1.10.730.10:FF:000014">
    <property type="entry name" value="Valine--tRNA ligase"/>
    <property type="match status" value="1"/>
</dbReference>
<dbReference type="InterPro" id="IPR033705">
    <property type="entry name" value="Anticodon_Ia_Val"/>
</dbReference>
<gene>
    <name evidence="12" type="primary">valS</name>
    <name evidence="16" type="ORF">SAMN04489760_12226</name>
</gene>
<dbReference type="InterPro" id="IPR009008">
    <property type="entry name" value="Val/Leu/Ile-tRNA-synth_edit"/>
</dbReference>